<dbReference type="Gene3D" id="2.60.40.1220">
    <property type="match status" value="1"/>
</dbReference>
<dbReference type="GO" id="GO:0005886">
    <property type="term" value="C:plasma membrane"/>
    <property type="evidence" value="ECO:0007669"/>
    <property type="project" value="TreeGrafter"/>
</dbReference>
<evidence type="ECO:0000256" key="3">
    <source>
        <dbReference type="ARBA" id="ARBA00022729"/>
    </source>
</evidence>
<comment type="subcellular location">
    <subcellularLocation>
        <location evidence="1">Cell envelope</location>
    </subcellularLocation>
</comment>
<dbReference type="Pfam" id="PF04234">
    <property type="entry name" value="CopC"/>
    <property type="match status" value="1"/>
</dbReference>
<dbReference type="InterPro" id="IPR014756">
    <property type="entry name" value="Ig_E-set"/>
</dbReference>
<keyword evidence="5" id="KW-0472">Membrane</keyword>
<keyword evidence="3 6" id="KW-0732">Signal</keyword>
<evidence type="ECO:0000313" key="9">
    <source>
        <dbReference type="Proteomes" id="UP001183643"/>
    </source>
</evidence>
<dbReference type="Proteomes" id="UP001183643">
    <property type="component" value="Unassembled WGS sequence"/>
</dbReference>
<dbReference type="GO" id="GO:0006825">
    <property type="term" value="P:copper ion transport"/>
    <property type="evidence" value="ECO:0007669"/>
    <property type="project" value="InterPro"/>
</dbReference>
<dbReference type="PANTHER" id="PTHR34820">
    <property type="entry name" value="INNER MEMBRANE PROTEIN YEBZ"/>
    <property type="match status" value="1"/>
</dbReference>
<accession>A0AAE3YQD8</accession>
<comment type="caution">
    <text evidence="8">The sequence shown here is derived from an EMBL/GenBank/DDBJ whole genome shotgun (WGS) entry which is preliminary data.</text>
</comment>
<reference evidence="8" key="1">
    <citation type="submission" date="2023-07" db="EMBL/GenBank/DDBJ databases">
        <title>Sequencing the genomes of 1000 actinobacteria strains.</title>
        <authorList>
            <person name="Klenk H.-P."/>
        </authorList>
    </citation>
    <scope>NUCLEOTIDE SEQUENCE</scope>
    <source>
        <strain evidence="8">DSM 44707</strain>
    </source>
</reference>
<evidence type="ECO:0000256" key="4">
    <source>
        <dbReference type="ARBA" id="ARBA00023008"/>
    </source>
</evidence>
<feature type="signal peptide" evidence="6">
    <location>
        <begin position="1"/>
        <end position="25"/>
    </location>
</feature>
<evidence type="ECO:0000256" key="2">
    <source>
        <dbReference type="ARBA" id="ARBA00022723"/>
    </source>
</evidence>
<dbReference type="GO" id="GO:0030313">
    <property type="term" value="C:cell envelope"/>
    <property type="evidence" value="ECO:0007669"/>
    <property type="project" value="UniProtKB-SubCell"/>
</dbReference>
<keyword evidence="5" id="KW-0812">Transmembrane</keyword>
<evidence type="ECO:0000256" key="6">
    <source>
        <dbReference type="SAM" id="SignalP"/>
    </source>
</evidence>
<dbReference type="GO" id="GO:0005507">
    <property type="term" value="F:copper ion binding"/>
    <property type="evidence" value="ECO:0007669"/>
    <property type="project" value="InterPro"/>
</dbReference>
<dbReference type="InterPro" id="IPR007348">
    <property type="entry name" value="CopC_dom"/>
</dbReference>
<keyword evidence="9" id="KW-1185">Reference proteome</keyword>
<dbReference type="InterPro" id="IPR032694">
    <property type="entry name" value="CopC/D"/>
</dbReference>
<evidence type="ECO:0000256" key="1">
    <source>
        <dbReference type="ARBA" id="ARBA00004196"/>
    </source>
</evidence>
<name>A0AAE3YQD8_9ACTN</name>
<sequence>MMRRVVVAALAVAVAVLVPAAPAYAHNRLTSSTPAEGARLEAAPAQIALTFAESLNPVYTQVIVSDAAKARVAVSDPVVDGATATVTLAGAPAHGVYTVAYRVVSKDGHPVQGSYAFTVGSGVPSAAPEVTDPASTAAPPAAGGPPTGVVALVAIGAVVLVAGGAVAFRFSRRRTTPAAS</sequence>
<organism evidence="8 9">
    <name type="scientific">Catenuloplanes atrovinosus</name>
    <dbReference type="NCBI Taxonomy" id="137266"/>
    <lineage>
        <taxon>Bacteria</taxon>
        <taxon>Bacillati</taxon>
        <taxon>Actinomycetota</taxon>
        <taxon>Actinomycetes</taxon>
        <taxon>Micromonosporales</taxon>
        <taxon>Micromonosporaceae</taxon>
        <taxon>Catenuloplanes</taxon>
    </lineage>
</organism>
<dbReference type="GO" id="GO:0046688">
    <property type="term" value="P:response to copper ion"/>
    <property type="evidence" value="ECO:0007669"/>
    <property type="project" value="InterPro"/>
</dbReference>
<evidence type="ECO:0000313" key="8">
    <source>
        <dbReference type="EMBL" id="MDR7276706.1"/>
    </source>
</evidence>
<keyword evidence="5" id="KW-1133">Transmembrane helix</keyword>
<keyword evidence="4" id="KW-0186">Copper</keyword>
<dbReference type="AlphaFoldDB" id="A0AAE3YQD8"/>
<proteinExistence type="predicted"/>
<dbReference type="InterPro" id="IPR014755">
    <property type="entry name" value="Cu-Rt/internalin_Ig-like"/>
</dbReference>
<feature type="chain" id="PRO_5042279517" evidence="6">
    <location>
        <begin position="26"/>
        <end position="180"/>
    </location>
</feature>
<keyword evidence="2" id="KW-0479">Metal-binding</keyword>
<gene>
    <name evidence="8" type="ORF">J2S41_003484</name>
</gene>
<feature type="domain" description="CopC" evidence="7">
    <location>
        <begin position="26"/>
        <end position="119"/>
    </location>
</feature>
<dbReference type="GO" id="GO:0042597">
    <property type="term" value="C:periplasmic space"/>
    <property type="evidence" value="ECO:0007669"/>
    <property type="project" value="InterPro"/>
</dbReference>
<dbReference type="PANTHER" id="PTHR34820:SF4">
    <property type="entry name" value="INNER MEMBRANE PROTEIN YEBZ"/>
    <property type="match status" value="1"/>
</dbReference>
<feature type="transmembrane region" description="Helical" evidence="5">
    <location>
        <begin position="149"/>
        <end position="170"/>
    </location>
</feature>
<protein>
    <submittedName>
        <fullName evidence="8">Methionine-rich copper-binding protein CopC</fullName>
    </submittedName>
</protein>
<evidence type="ECO:0000259" key="7">
    <source>
        <dbReference type="Pfam" id="PF04234"/>
    </source>
</evidence>
<dbReference type="SUPFAM" id="SSF81296">
    <property type="entry name" value="E set domains"/>
    <property type="match status" value="1"/>
</dbReference>
<dbReference type="EMBL" id="JAVDYB010000001">
    <property type="protein sequence ID" value="MDR7276706.1"/>
    <property type="molecule type" value="Genomic_DNA"/>
</dbReference>
<evidence type="ECO:0000256" key="5">
    <source>
        <dbReference type="SAM" id="Phobius"/>
    </source>
</evidence>